<feature type="region of interest" description="Disordered" evidence="1">
    <location>
        <begin position="59"/>
        <end position="187"/>
    </location>
</feature>
<keyword evidence="4" id="KW-1185">Reference proteome</keyword>
<feature type="compositionally biased region" description="Polar residues" evidence="1">
    <location>
        <begin position="68"/>
        <end position="78"/>
    </location>
</feature>
<name>A0A1L7X487_9HELO</name>
<gene>
    <name evidence="3" type="ORF">PAC_09706</name>
</gene>
<protein>
    <recommendedName>
        <fullName evidence="2">Myb-like DNA-binding domain-containing protein</fullName>
    </recommendedName>
</protein>
<evidence type="ECO:0000313" key="4">
    <source>
        <dbReference type="Proteomes" id="UP000184330"/>
    </source>
</evidence>
<feature type="compositionally biased region" description="Basic residues" evidence="1">
    <location>
        <begin position="80"/>
        <end position="93"/>
    </location>
</feature>
<dbReference type="InterPro" id="IPR054505">
    <property type="entry name" value="Myb_DNA-bind_8"/>
</dbReference>
<feature type="domain" description="Myb-like DNA-binding" evidence="2">
    <location>
        <begin position="12"/>
        <end position="55"/>
    </location>
</feature>
<reference evidence="3 4" key="1">
    <citation type="submission" date="2016-03" db="EMBL/GenBank/DDBJ databases">
        <authorList>
            <person name="Ploux O."/>
        </authorList>
    </citation>
    <scope>NUCLEOTIDE SEQUENCE [LARGE SCALE GENOMIC DNA]</scope>
    <source>
        <strain evidence="3 4">UAMH 11012</strain>
    </source>
</reference>
<dbReference type="EMBL" id="FJOG01000014">
    <property type="protein sequence ID" value="CZR59812.1"/>
    <property type="molecule type" value="Genomic_DNA"/>
</dbReference>
<evidence type="ECO:0000259" key="2">
    <source>
        <dbReference type="Pfam" id="PF22980"/>
    </source>
</evidence>
<feature type="compositionally biased region" description="Acidic residues" evidence="1">
    <location>
        <begin position="150"/>
        <end position="166"/>
    </location>
</feature>
<dbReference type="OrthoDB" id="3944408at2759"/>
<dbReference type="Proteomes" id="UP000184330">
    <property type="component" value="Unassembled WGS sequence"/>
</dbReference>
<dbReference type="AlphaFoldDB" id="A0A1L7X487"/>
<evidence type="ECO:0000313" key="3">
    <source>
        <dbReference type="EMBL" id="CZR59812.1"/>
    </source>
</evidence>
<accession>A0A1L7X487</accession>
<organism evidence="3 4">
    <name type="scientific">Phialocephala subalpina</name>
    <dbReference type="NCBI Taxonomy" id="576137"/>
    <lineage>
        <taxon>Eukaryota</taxon>
        <taxon>Fungi</taxon>
        <taxon>Dikarya</taxon>
        <taxon>Ascomycota</taxon>
        <taxon>Pezizomycotina</taxon>
        <taxon>Leotiomycetes</taxon>
        <taxon>Helotiales</taxon>
        <taxon>Mollisiaceae</taxon>
        <taxon>Phialocephala</taxon>
        <taxon>Phialocephala fortinii species complex</taxon>
    </lineage>
</organism>
<sequence>MPEGVTFSAADQALCLGVLKQIEVGKVDYELLRIELGLPTKNAAQVRWSRFNSKLKKGVASSPAKTIKMSNQQPSTPTSKPKRKNNTSTKKRKVDTSDEEEQDGIKSLAAMDIKNEGDGGDSGLMEPFQTPTRQLPSRRARVTNFKELAFDGEEEEEEKEMDEFEDSGVGSTAKEEFEMASVSDDEV</sequence>
<dbReference type="Pfam" id="PF22980">
    <property type="entry name" value="Myb_DNA-bind_8"/>
    <property type="match status" value="1"/>
</dbReference>
<evidence type="ECO:0000256" key="1">
    <source>
        <dbReference type="SAM" id="MobiDB-lite"/>
    </source>
</evidence>
<proteinExistence type="predicted"/>